<evidence type="ECO:0000256" key="1">
    <source>
        <dbReference type="ARBA" id="ARBA00022801"/>
    </source>
</evidence>
<keyword evidence="1" id="KW-0378">Hydrolase</keyword>
<evidence type="ECO:0000313" key="5">
    <source>
        <dbReference type="Proteomes" id="UP000065521"/>
    </source>
</evidence>
<dbReference type="InterPro" id="IPR007921">
    <property type="entry name" value="CHAP_dom"/>
</dbReference>
<organism evidence="4 5">
    <name type="scientific">Burkholderia ubonensis</name>
    <dbReference type="NCBI Taxonomy" id="101571"/>
    <lineage>
        <taxon>Bacteria</taxon>
        <taxon>Pseudomonadati</taxon>
        <taxon>Pseudomonadota</taxon>
        <taxon>Betaproteobacteria</taxon>
        <taxon>Burkholderiales</taxon>
        <taxon>Burkholderiaceae</taxon>
        <taxon>Burkholderia</taxon>
        <taxon>Burkholderia cepacia complex</taxon>
    </lineage>
</organism>
<dbReference type="SMART" id="SM00257">
    <property type="entry name" value="LysM"/>
    <property type="match status" value="1"/>
</dbReference>
<name>A0A102LNK3_9BURK</name>
<dbReference type="InterPro" id="IPR013423">
    <property type="entry name" value="CHP02594"/>
</dbReference>
<gene>
    <name evidence="4" type="ORF">WI38_27960</name>
</gene>
<dbReference type="Proteomes" id="UP000065521">
    <property type="component" value="Unassembled WGS sequence"/>
</dbReference>
<proteinExistence type="predicted"/>
<dbReference type="Pfam" id="PF05257">
    <property type="entry name" value="CHAP"/>
    <property type="match status" value="1"/>
</dbReference>
<feature type="region of interest" description="Disordered" evidence="2">
    <location>
        <begin position="37"/>
        <end position="56"/>
    </location>
</feature>
<dbReference type="Pfam" id="PF01476">
    <property type="entry name" value="LysM"/>
    <property type="match status" value="1"/>
</dbReference>
<feature type="compositionally biased region" description="Basic and acidic residues" evidence="2">
    <location>
        <begin position="407"/>
        <end position="418"/>
    </location>
</feature>
<comment type="caution">
    <text evidence="4">The sequence shown here is derived from an EMBL/GenBank/DDBJ whole genome shotgun (WGS) entry which is preliminary data.</text>
</comment>
<protein>
    <submittedName>
        <fullName evidence="4">Peptidoglycan-binding protein LysM</fullName>
    </submittedName>
</protein>
<dbReference type="PROSITE" id="PS51782">
    <property type="entry name" value="LYSM"/>
    <property type="match status" value="1"/>
</dbReference>
<dbReference type="InterPro" id="IPR018392">
    <property type="entry name" value="LysM"/>
</dbReference>
<dbReference type="NCBIfam" id="TIGR02594">
    <property type="entry name" value="TIGR02594 family protein"/>
    <property type="match status" value="1"/>
</dbReference>
<sequence>MPKFISATHDKATLTVQYVADNGDILLRSGGTIPWRFNNPGDMRPPPMHKGKRPPGVVRTHIGIGDSKSGEFYIFPDYDTGWKEKFALLRRKYNAMSISDAMYIYAPPKENDTERYIGAICEGTGYDRTRRLDSMSDAELESMMTVMKQHEGYNNLVKTRHEQWIRTASVTLSNGAQPIPDQKVVVRAKGKEIVAKTNKTGQLPLMPFEAAGEQIQLFIEHSAGLKQIGEIVTQAKSAAYVFFHDLITVSAPTGSHFAKDPVRHDKPAGFRYRIVSGDTLGKIAAKFKVSVEQLQKDNHLHSTRIFAGDYLYINMPKPEDGHSPHSRAQPKPKPEAAPKPASSDRGGAHDGGSASNEKAGDLSDIVASVLGAEKSAGTGSVPGAASQPKPAGRTGEAHPSAGASHGEVARAEAPHTESDAAAASAPAASSLPADAAKSGGANATLDRSKQGQGHPMAVLQQGSKEAPWMAFAIEQAKLWHGQKEGVITQTINYHQEIGVHLKTLVGDGNPWCASFANWCLNQAGYAMTASPADSQSFRFSKNFVKIDKPVFGAVAIYKHRKGGHAAFVYAQTSTGAPILLGGNQSDAINFGTQLPSELKGFFVPATYLQFAKEQLAKGVKLETSTPKDLNDEFHIAFSKKKKNADR</sequence>
<feature type="domain" description="LysM" evidence="3">
    <location>
        <begin position="270"/>
        <end position="313"/>
    </location>
</feature>
<dbReference type="AlphaFoldDB" id="A0A102LNK3"/>
<dbReference type="GO" id="GO:0016787">
    <property type="term" value="F:hydrolase activity"/>
    <property type="evidence" value="ECO:0007669"/>
    <property type="project" value="UniProtKB-KW"/>
</dbReference>
<reference evidence="4 5" key="1">
    <citation type="submission" date="2015-11" db="EMBL/GenBank/DDBJ databases">
        <title>Expanding the genomic diversity of Burkholderia species for the development of highly accurate diagnostics.</title>
        <authorList>
            <person name="Sahl J."/>
            <person name="Keim P."/>
            <person name="Wagner D."/>
        </authorList>
    </citation>
    <scope>NUCLEOTIDE SEQUENCE [LARGE SCALE GENOMIC DNA]</scope>
    <source>
        <strain evidence="4 5">RF32-BP4</strain>
    </source>
</reference>
<dbReference type="Gene3D" id="3.10.350.10">
    <property type="entry name" value="LysM domain"/>
    <property type="match status" value="1"/>
</dbReference>
<feature type="compositionally biased region" description="Low complexity" evidence="2">
    <location>
        <begin position="419"/>
        <end position="436"/>
    </location>
</feature>
<dbReference type="EMBL" id="LOTN01000065">
    <property type="protein sequence ID" value="KUZ83469.1"/>
    <property type="molecule type" value="Genomic_DNA"/>
</dbReference>
<accession>A0A102LNK3</accession>
<evidence type="ECO:0000259" key="3">
    <source>
        <dbReference type="PROSITE" id="PS51782"/>
    </source>
</evidence>
<dbReference type="SUPFAM" id="SSF54106">
    <property type="entry name" value="LysM domain"/>
    <property type="match status" value="1"/>
</dbReference>
<dbReference type="InterPro" id="IPR036779">
    <property type="entry name" value="LysM_dom_sf"/>
</dbReference>
<evidence type="ECO:0000256" key="2">
    <source>
        <dbReference type="SAM" id="MobiDB-lite"/>
    </source>
</evidence>
<evidence type="ECO:0000313" key="4">
    <source>
        <dbReference type="EMBL" id="KUZ83469.1"/>
    </source>
</evidence>
<dbReference type="RefSeq" id="WP_059636813.1">
    <property type="nucleotide sequence ID" value="NZ_LOTK01000006.1"/>
</dbReference>
<dbReference type="CDD" id="cd00118">
    <property type="entry name" value="LysM"/>
    <property type="match status" value="1"/>
</dbReference>
<feature type="region of interest" description="Disordered" evidence="2">
    <location>
        <begin position="374"/>
        <end position="456"/>
    </location>
</feature>
<feature type="region of interest" description="Disordered" evidence="2">
    <location>
        <begin position="316"/>
        <end position="360"/>
    </location>
</feature>